<organism evidence="2 3">
    <name type="scientific">Allosphingosinicella humi</name>
    <dbReference type="NCBI Taxonomy" id="2068657"/>
    <lineage>
        <taxon>Bacteria</taxon>
        <taxon>Pseudomonadati</taxon>
        <taxon>Pseudomonadota</taxon>
        <taxon>Alphaproteobacteria</taxon>
        <taxon>Sphingomonadales</taxon>
        <taxon>Sphingomonadaceae</taxon>
        <taxon>Allosphingosinicella</taxon>
    </lineage>
</organism>
<dbReference type="Proteomes" id="UP000245916">
    <property type="component" value="Unassembled WGS sequence"/>
</dbReference>
<dbReference type="AlphaFoldDB" id="A0A2U2J4T5"/>
<sequence>MAMPSSRLYTACANCTPVSSESPISAPDIQRLRWRQASLGVSIIKLDRRFQPRDTLSENTVARYKAAMLRGDAFPPISVARIGRELFVVDGFHRLEAARAAGLETVEARVANMQEDTAVAVAIEANATHGLSLSRSDKRRCFALYVEAGRHLRLDGTVKSLRQIRRELANIAWPNTISRWLRDANIQPTIEDDGPVVSWVDNDITQGEGLDNERLSELQAFVDSADYLYQQLEDAESRLVAREWIKRLWSRVEAHDALEI</sequence>
<gene>
    <name evidence="2" type="ORF">DF286_11130</name>
</gene>
<dbReference type="SMART" id="SM00470">
    <property type="entry name" value="ParB"/>
    <property type="match status" value="1"/>
</dbReference>
<evidence type="ECO:0000313" key="3">
    <source>
        <dbReference type="Proteomes" id="UP000245916"/>
    </source>
</evidence>
<accession>A0A2U2J4T5</accession>
<dbReference type="InterPro" id="IPR036086">
    <property type="entry name" value="ParB/Sulfiredoxin_sf"/>
</dbReference>
<dbReference type="Gene3D" id="3.90.1530.10">
    <property type="entry name" value="Conserved hypothetical protein from pyrococcus furiosus pfu- 392566-001, ParB domain"/>
    <property type="match status" value="1"/>
</dbReference>
<name>A0A2U2J4T5_9SPHN</name>
<dbReference type="EMBL" id="QFFF01000001">
    <property type="protein sequence ID" value="PWG03359.1"/>
    <property type="molecule type" value="Genomic_DNA"/>
</dbReference>
<keyword evidence="3" id="KW-1185">Reference proteome</keyword>
<protein>
    <recommendedName>
        <fullName evidence="1">ParB-like N-terminal domain-containing protein</fullName>
    </recommendedName>
</protein>
<dbReference type="Pfam" id="PF02195">
    <property type="entry name" value="ParB_N"/>
    <property type="match status" value="1"/>
</dbReference>
<evidence type="ECO:0000313" key="2">
    <source>
        <dbReference type="EMBL" id="PWG03359.1"/>
    </source>
</evidence>
<reference evidence="2 3" key="1">
    <citation type="submission" date="2018-05" db="EMBL/GenBank/DDBJ databases">
        <title>Genome of Sphingosinicella humi QZX222.</title>
        <authorList>
            <person name="Qiao Z."/>
            <person name="Wang G."/>
        </authorList>
    </citation>
    <scope>NUCLEOTIDE SEQUENCE [LARGE SCALE GENOMIC DNA]</scope>
    <source>
        <strain evidence="2 3">QZX222</strain>
    </source>
</reference>
<comment type="caution">
    <text evidence="2">The sequence shown here is derived from an EMBL/GenBank/DDBJ whole genome shotgun (WGS) entry which is preliminary data.</text>
</comment>
<dbReference type="OrthoDB" id="7581157at2"/>
<evidence type="ECO:0000259" key="1">
    <source>
        <dbReference type="SMART" id="SM00470"/>
    </source>
</evidence>
<proteinExistence type="predicted"/>
<dbReference type="InterPro" id="IPR003115">
    <property type="entry name" value="ParB_N"/>
</dbReference>
<dbReference type="SUPFAM" id="SSF110849">
    <property type="entry name" value="ParB/Sulfiredoxin"/>
    <property type="match status" value="1"/>
</dbReference>
<feature type="domain" description="ParB-like N-terminal" evidence="1">
    <location>
        <begin position="37"/>
        <end position="127"/>
    </location>
</feature>